<reference evidence="1 2" key="1">
    <citation type="submission" date="2018-08" db="EMBL/GenBank/DDBJ databases">
        <authorList>
            <person name="Gonzaga-Molto A."/>
        </authorList>
    </citation>
    <scope>NUCLEOTIDE SEQUENCE [LARGE SCALE GENOMIC DNA]</scope>
    <source>
        <strain evidence="1">Acinetobacter calcoaceticus str. 2117</strain>
    </source>
</reference>
<sequence length="395" mass="45318">MSDKKTEAIKLLNDSLNELESAKGSVTVAVQKMSRASLLLDEKNIYVWSEIQLGNQKYVFYVKELLTLINQEYEKKQKPVSLTSSVFKAKVQELKDKGIDTDFIFSSQFVNIKNLTSTGGLDHSINILEDQLPYLKKNGNDKTLYLKNVQDHIDYIKKKAHEYCVKLSNKYKYSDTSSSCFDLLKNAVDDKLLDLEPELAQQLMLAFKGISSKSSEEWSQALTSCRRLLEALADKLYPPNDKIINKRIFKANQYINRLWQFMSESIESESNRDLAKIHVDYLGSWLEKNYKMTNKGVHADVSQLEATRVVFHLYLMLSDILDYLDSSQVSTNSKPSLKTATLDDFEVRLNIKREIAKAIYKLRIENNGLVTFDDLKTIRGIGPKTLQLAQEQFSE</sequence>
<dbReference type="EMBL" id="LS999521">
    <property type="protein sequence ID" value="VAX43577.1"/>
    <property type="molecule type" value="Genomic_DNA"/>
</dbReference>
<evidence type="ECO:0000313" key="2">
    <source>
        <dbReference type="Proteomes" id="UP000294355"/>
    </source>
</evidence>
<proteinExistence type="predicted"/>
<dbReference type="Proteomes" id="UP000294355">
    <property type="component" value="Chromosome"/>
</dbReference>
<gene>
    <name evidence="1" type="ORF">AC2117_00738</name>
</gene>
<dbReference type="RefSeq" id="WP_133972021.1">
    <property type="nucleotide sequence ID" value="NZ_LS999521.1"/>
</dbReference>
<dbReference type="Pfam" id="PF12836">
    <property type="entry name" value="HHH_3"/>
    <property type="match status" value="1"/>
</dbReference>
<organism evidence="1 2">
    <name type="scientific">Acinetobacter calcoaceticus</name>
    <dbReference type="NCBI Taxonomy" id="471"/>
    <lineage>
        <taxon>Bacteria</taxon>
        <taxon>Pseudomonadati</taxon>
        <taxon>Pseudomonadota</taxon>
        <taxon>Gammaproteobacteria</taxon>
        <taxon>Moraxellales</taxon>
        <taxon>Moraxellaceae</taxon>
        <taxon>Acinetobacter</taxon>
        <taxon>Acinetobacter calcoaceticus/baumannii complex</taxon>
    </lineage>
</organism>
<evidence type="ECO:0000313" key="1">
    <source>
        <dbReference type="EMBL" id="VAX43577.1"/>
    </source>
</evidence>
<protein>
    <submittedName>
        <fullName evidence="1">Helix-hairpin-helix motif</fullName>
    </submittedName>
</protein>
<dbReference type="AlphaFoldDB" id="A0A446ZGF3"/>
<dbReference type="OrthoDB" id="3078494at2"/>
<accession>A0A446ZGF3</accession>
<dbReference type="InterPro" id="IPR010994">
    <property type="entry name" value="RuvA_2-like"/>
</dbReference>
<name>A0A446ZGF3_ACICA</name>
<dbReference type="SUPFAM" id="SSF47781">
    <property type="entry name" value="RuvA domain 2-like"/>
    <property type="match status" value="1"/>
</dbReference>